<proteinExistence type="inferred from homology"/>
<dbReference type="InterPro" id="IPR036291">
    <property type="entry name" value="NAD(P)-bd_dom_sf"/>
</dbReference>
<dbReference type="RefSeq" id="WP_144542943.1">
    <property type="nucleotide sequence ID" value="NZ_CBCSDC010000012.1"/>
</dbReference>
<dbReference type="Proteomes" id="UP000318667">
    <property type="component" value="Unassembled WGS sequence"/>
</dbReference>
<keyword evidence="2" id="KW-0560">Oxidoreductase</keyword>
<evidence type="ECO:0000313" key="3">
    <source>
        <dbReference type="EMBL" id="TWH85868.1"/>
    </source>
</evidence>
<dbReference type="GeneID" id="65403979"/>
<gene>
    <name evidence="3" type="ORF">IQ19_02809</name>
</gene>
<dbReference type="InterPro" id="IPR002347">
    <property type="entry name" value="SDR_fam"/>
</dbReference>
<evidence type="ECO:0000256" key="1">
    <source>
        <dbReference type="ARBA" id="ARBA00006484"/>
    </source>
</evidence>
<dbReference type="AlphaFoldDB" id="A0A562JRW3"/>
<organism evidence="3 4">
    <name type="scientific">Cytobacillus oceanisediminis</name>
    <dbReference type="NCBI Taxonomy" id="665099"/>
    <lineage>
        <taxon>Bacteria</taxon>
        <taxon>Bacillati</taxon>
        <taxon>Bacillota</taxon>
        <taxon>Bacilli</taxon>
        <taxon>Bacillales</taxon>
        <taxon>Bacillaceae</taxon>
        <taxon>Cytobacillus</taxon>
    </lineage>
</organism>
<dbReference type="Pfam" id="PF13561">
    <property type="entry name" value="adh_short_C2"/>
    <property type="match status" value="1"/>
</dbReference>
<evidence type="ECO:0000313" key="4">
    <source>
        <dbReference type="Proteomes" id="UP000318667"/>
    </source>
</evidence>
<comment type="caution">
    <text evidence="3">The sequence shown here is derived from an EMBL/GenBank/DDBJ whole genome shotgun (WGS) entry which is preliminary data.</text>
</comment>
<name>A0A562JRW3_9BACI</name>
<sequence>MDLGLKGKVAIVTGGSKGIGYETACQLLKEGAKLAICGRGKEALDKAVQSIYADTGEKVLGIQADVSKADDCIRLIEETMAHYGSLHILINNAGTSSAHGFEDVTAEMWEEDINLKLFGAINCSREAVKHMKTGGGGSIVNITAVIGKSPPASSLPTSATRAAGIALTKAMSRDLGKYSIRVNTVCIGLIRSSQIEEKKWKKTAGHLTWEEFSSDPKHDIPLGRIGETSEAAKVIAFLASDAASYVSGTSVNVDGGKGAVD</sequence>
<dbReference type="PANTHER" id="PTHR42879">
    <property type="entry name" value="3-OXOACYL-(ACYL-CARRIER-PROTEIN) REDUCTASE"/>
    <property type="match status" value="1"/>
</dbReference>
<dbReference type="EMBL" id="VLKI01000007">
    <property type="protein sequence ID" value="TWH85868.1"/>
    <property type="molecule type" value="Genomic_DNA"/>
</dbReference>
<dbReference type="PRINTS" id="PR00080">
    <property type="entry name" value="SDRFAMILY"/>
</dbReference>
<dbReference type="Gene3D" id="3.40.50.720">
    <property type="entry name" value="NAD(P)-binding Rossmann-like Domain"/>
    <property type="match status" value="1"/>
</dbReference>
<dbReference type="GO" id="GO:0008206">
    <property type="term" value="P:bile acid metabolic process"/>
    <property type="evidence" value="ECO:0007669"/>
    <property type="project" value="UniProtKB-ARBA"/>
</dbReference>
<dbReference type="OrthoDB" id="9803333at2"/>
<dbReference type="InterPro" id="IPR050259">
    <property type="entry name" value="SDR"/>
</dbReference>
<dbReference type="SUPFAM" id="SSF51735">
    <property type="entry name" value="NAD(P)-binding Rossmann-fold domains"/>
    <property type="match status" value="1"/>
</dbReference>
<dbReference type="GO" id="GO:0016491">
    <property type="term" value="F:oxidoreductase activity"/>
    <property type="evidence" value="ECO:0007669"/>
    <property type="project" value="UniProtKB-KW"/>
</dbReference>
<protein>
    <submittedName>
        <fullName evidence="3">NAD(P)-dependent dehydrogenase (Short-subunit alcohol dehydrogenase family)</fullName>
    </submittedName>
</protein>
<keyword evidence="4" id="KW-1185">Reference proteome</keyword>
<comment type="similarity">
    <text evidence="1">Belongs to the short-chain dehydrogenases/reductases (SDR) family.</text>
</comment>
<evidence type="ECO:0000256" key="2">
    <source>
        <dbReference type="ARBA" id="ARBA00023002"/>
    </source>
</evidence>
<dbReference type="PRINTS" id="PR00081">
    <property type="entry name" value="GDHRDH"/>
</dbReference>
<dbReference type="PANTHER" id="PTHR42879:SF2">
    <property type="entry name" value="3-OXOACYL-[ACYL-CARRIER-PROTEIN] REDUCTASE FABG"/>
    <property type="match status" value="1"/>
</dbReference>
<accession>A0A562JRW3</accession>
<reference evidence="3 4" key="1">
    <citation type="journal article" date="2015" name="Stand. Genomic Sci.">
        <title>Genomic Encyclopedia of Bacterial and Archaeal Type Strains, Phase III: the genomes of soil and plant-associated and newly described type strains.</title>
        <authorList>
            <person name="Whitman W.B."/>
            <person name="Woyke T."/>
            <person name="Klenk H.P."/>
            <person name="Zhou Y."/>
            <person name="Lilburn T.G."/>
            <person name="Beck B.J."/>
            <person name="De Vos P."/>
            <person name="Vandamme P."/>
            <person name="Eisen J.A."/>
            <person name="Garrity G."/>
            <person name="Hugenholtz P."/>
            <person name="Kyrpides N.C."/>
        </authorList>
    </citation>
    <scope>NUCLEOTIDE SEQUENCE [LARGE SCALE GENOMIC DNA]</scope>
    <source>
        <strain evidence="3 4">CGMCC 1.10115</strain>
    </source>
</reference>
<dbReference type="FunFam" id="3.40.50.720:FF:000084">
    <property type="entry name" value="Short-chain dehydrogenase reductase"/>
    <property type="match status" value="1"/>
</dbReference>